<feature type="chain" id="PRO_5024992247" description="cellulase" evidence="8">
    <location>
        <begin position="23"/>
        <end position="849"/>
    </location>
</feature>
<evidence type="ECO:0000313" key="10">
    <source>
        <dbReference type="EMBL" id="QGT50946.1"/>
    </source>
</evidence>
<keyword evidence="4" id="KW-0136">Cellulose degradation</keyword>
<reference evidence="10" key="1">
    <citation type="journal article" date="2020" name="J. ISSAAS">
        <title>Lactobacilli and other gastrointestinal microbiota of Peromyscus leucopus, reservoir host for agents of Lyme disease and other zoonoses in North America.</title>
        <authorList>
            <person name="Milovic A."/>
            <person name="Bassam K."/>
            <person name="Shao H."/>
            <person name="Chatzistamou I."/>
            <person name="Tufts D.M."/>
            <person name="Diuk-Wasser M."/>
            <person name="Barbour A.G."/>
        </authorList>
    </citation>
    <scope>NUCLEOTIDE SEQUENCE</scope>
    <source>
        <strain evidence="10">LL40</strain>
    </source>
</reference>
<comment type="catalytic activity">
    <reaction evidence="1">
        <text>Endohydrolysis of (1-&gt;4)-beta-D-glucosidic linkages in cellulose, lichenin and cereal beta-D-glucans.</text>
        <dbReference type="EC" id="3.2.1.4"/>
    </reaction>
</comment>
<feature type="region of interest" description="Disordered" evidence="7">
    <location>
        <begin position="356"/>
        <end position="377"/>
    </location>
</feature>
<feature type="compositionally biased region" description="Basic and acidic residues" evidence="7">
    <location>
        <begin position="362"/>
        <end position="371"/>
    </location>
</feature>
<dbReference type="EMBL" id="MN577573">
    <property type="protein sequence ID" value="QGT50946.1"/>
    <property type="molecule type" value="Genomic_DNA"/>
</dbReference>
<dbReference type="SUPFAM" id="SSF49785">
    <property type="entry name" value="Galactose-binding domain-like"/>
    <property type="match status" value="2"/>
</dbReference>
<dbReference type="Pfam" id="PF00150">
    <property type="entry name" value="Cellulase"/>
    <property type="match status" value="1"/>
</dbReference>
<dbReference type="GO" id="GO:0008810">
    <property type="term" value="F:cellulase activity"/>
    <property type="evidence" value="ECO:0007669"/>
    <property type="project" value="UniProtKB-EC"/>
</dbReference>
<evidence type="ECO:0000256" key="3">
    <source>
        <dbReference type="ARBA" id="ARBA00022801"/>
    </source>
</evidence>
<dbReference type="InterPro" id="IPR017853">
    <property type="entry name" value="GH"/>
</dbReference>
<dbReference type="Gene3D" id="3.20.20.80">
    <property type="entry name" value="Glycosidases"/>
    <property type="match status" value="1"/>
</dbReference>
<evidence type="ECO:0000256" key="5">
    <source>
        <dbReference type="ARBA" id="ARBA00023295"/>
    </source>
</evidence>
<evidence type="ECO:0000256" key="6">
    <source>
        <dbReference type="ARBA" id="ARBA00023326"/>
    </source>
</evidence>
<keyword evidence="5" id="KW-0326">Glycosidase</keyword>
<evidence type="ECO:0000259" key="9">
    <source>
        <dbReference type="Pfam" id="PF00150"/>
    </source>
</evidence>
<evidence type="ECO:0000256" key="7">
    <source>
        <dbReference type="SAM" id="MobiDB-lite"/>
    </source>
</evidence>
<dbReference type="PANTHER" id="PTHR34142:SF1">
    <property type="entry name" value="GLYCOSIDE HYDROLASE FAMILY 5 DOMAIN-CONTAINING PROTEIN"/>
    <property type="match status" value="1"/>
</dbReference>
<keyword evidence="3" id="KW-0378">Hydrolase</keyword>
<evidence type="ECO:0000256" key="4">
    <source>
        <dbReference type="ARBA" id="ARBA00023001"/>
    </source>
</evidence>
<keyword evidence="8" id="KW-0732">Signal</keyword>
<feature type="domain" description="Glycoside hydrolase family 5" evidence="9">
    <location>
        <begin position="41"/>
        <end position="325"/>
    </location>
</feature>
<accession>A0A650EMV6</accession>
<dbReference type="PROSITE" id="PS00659">
    <property type="entry name" value="GLYCOSYL_HYDROL_F5"/>
    <property type="match status" value="1"/>
</dbReference>
<dbReference type="PANTHER" id="PTHR34142">
    <property type="entry name" value="ENDO-BETA-1,4-GLUCANASE A"/>
    <property type="match status" value="1"/>
</dbReference>
<evidence type="ECO:0000256" key="1">
    <source>
        <dbReference type="ARBA" id="ARBA00000966"/>
    </source>
</evidence>
<dbReference type="InterPro" id="IPR001547">
    <property type="entry name" value="Glyco_hydro_5"/>
</dbReference>
<evidence type="ECO:0000256" key="2">
    <source>
        <dbReference type="ARBA" id="ARBA00012601"/>
    </source>
</evidence>
<dbReference type="Gene3D" id="2.60.120.430">
    <property type="entry name" value="Galactose-binding lectin"/>
    <property type="match status" value="2"/>
</dbReference>
<name>A0A650EMV6_9FIRM</name>
<gene>
    <name evidence="10" type="ORF">Firmicute1046_0220</name>
</gene>
<dbReference type="GO" id="GO:0030245">
    <property type="term" value="P:cellulose catabolic process"/>
    <property type="evidence" value="ECO:0007669"/>
    <property type="project" value="UniProtKB-KW"/>
</dbReference>
<keyword evidence="6" id="KW-0624">Polysaccharide degradation</keyword>
<keyword evidence="6" id="KW-0119">Carbohydrate metabolism</keyword>
<feature type="signal peptide" evidence="8">
    <location>
        <begin position="1"/>
        <end position="22"/>
    </location>
</feature>
<dbReference type="EC" id="3.2.1.4" evidence="2"/>
<dbReference type="SUPFAM" id="SSF51445">
    <property type="entry name" value="(Trans)glycosidases"/>
    <property type="match status" value="1"/>
</dbReference>
<protein>
    <recommendedName>
        <fullName evidence="2">cellulase</fullName>
        <ecNumber evidence="2">3.2.1.4</ecNumber>
    </recommendedName>
</protein>
<dbReference type="InterPro" id="IPR018087">
    <property type="entry name" value="Glyco_hydro_5_CS"/>
</dbReference>
<organism evidence="10">
    <name type="scientific">uncultured Bacillota bacterium</name>
    <dbReference type="NCBI Taxonomy" id="344338"/>
    <lineage>
        <taxon>Bacteria</taxon>
        <taxon>Bacillati</taxon>
        <taxon>Bacillota</taxon>
        <taxon>environmental samples</taxon>
    </lineage>
</organism>
<proteinExistence type="predicted"/>
<dbReference type="InterPro" id="IPR008979">
    <property type="entry name" value="Galactose-bd-like_sf"/>
</dbReference>
<sequence>MKKWISCLLILVFGLSMLPASGAGGTQTPLELHVEGRYIYNSKGEQVRLTGLNIPDLQWATGGDNDLDKRIALALDQWNANCIRLCVHSKFWFGNEWYQNSDPTGYRSTVDRIIRQTTERGKYVILNLHEFYAITEENRHFWEDAAQTYKNNPGVIFGLLNEPHDISWDVWRNGGYITTNDAYGKSYEMPVYGHQQILEMIRSLGAKNICIAGGLDWSYYFDGITKGYDGLENGYRLEEPPAPYTGNGIIYDTHIYPMKPEYNPWEKAIDCVVDEVPILVGEYGHWGERLFDWYDNYRCEYPYIWMNEIQDYIDRNELNYTAWSFHIGAAPAMFTNYTTFEPTKHSGLRQKFALIKNTPDTRPPEEERGTEDPSPLSTWEYEINFDDRDAEFLVYGDEVKTEKTANGYEGNGQIISFNVSKGKEGKSAAIYELPDGTDLSGAQWMSMRIKGDGDQRNLGFGVELKDGRQFICRMPIDLQENWKHWFLPLDAFEGEIGLLDTPEIKAIFLTSLDEGPGSFAVDNLTIGGLPYEKPVISTVSNAEEEDKVSWKAWADTESVNPDSFTAVPADGMVKHGGAVLLSYDRPEGSYGGQARMTVPTSWELTDKDYFMFWAMGDGTEQHFTLRFDLEKGTNINEQRSNFKKREFERFCLDFTVTGNEWKLYKFRFSDLGMSDILHKDRIRFVDFFNRTENKKGSIVIDNFSFTNEPEILEESYVSHETPHPSESVGEVWTKFPKNQILQFPKTFKAVAGQPVTIQIHLMNKTDKNAAGLLKVEGVPTDEKIADAKYDTYGGYVSYPHYPWRSYSYSNFTFTVPEDKTGTYMIKVSDAAEDGPVIPQEYKLIVRPAE</sequence>
<evidence type="ECO:0000256" key="8">
    <source>
        <dbReference type="SAM" id="SignalP"/>
    </source>
</evidence>
<dbReference type="AlphaFoldDB" id="A0A650EMV6"/>